<dbReference type="Gene3D" id="1.25.40.20">
    <property type="entry name" value="Ankyrin repeat-containing domain"/>
    <property type="match status" value="1"/>
</dbReference>
<gene>
    <name evidence="1" type="ORF">POM88_000482</name>
</gene>
<reference evidence="1" key="1">
    <citation type="submission" date="2023-02" db="EMBL/GenBank/DDBJ databases">
        <title>Genome of toxic invasive species Heracleum sosnowskyi carries increased number of genes despite the absence of recent whole-genome duplications.</title>
        <authorList>
            <person name="Schelkunov M."/>
            <person name="Shtratnikova V."/>
            <person name="Makarenko M."/>
            <person name="Klepikova A."/>
            <person name="Omelchenko D."/>
            <person name="Novikova G."/>
            <person name="Obukhova E."/>
            <person name="Bogdanov V."/>
            <person name="Penin A."/>
            <person name="Logacheva M."/>
        </authorList>
    </citation>
    <scope>NUCLEOTIDE SEQUENCE</scope>
    <source>
        <strain evidence="1">Hsosn_3</strain>
        <tissue evidence="1">Leaf</tissue>
    </source>
</reference>
<dbReference type="EMBL" id="JAUIZM010000001">
    <property type="protein sequence ID" value="KAK1400877.1"/>
    <property type="molecule type" value="Genomic_DNA"/>
</dbReference>
<keyword evidence="2" id="KW-1185">Reference proteome</keyword>
<protein>
    <submittedName>
        <fullName evidence="1">Uncharacterized protein</fullName>
    </submittedName>
</protein>
<accession>A0AAD8N9F9</accession>
<sequence length="181" mass="21494">MTEFLISCLRNLNNKLVTKGHHRASQRTLEHMDSELYDAISRDDNHVLKEIEGRLSVCNQRTPTNCTVLHVACQYRSIKYVLNISECVKLLLDKNKDLLKAMIKKTLINANVQKHWHLWRTLKEPDIEMQNRIAIQDEKNAQEVKEYKKLEFNFHTEHCRDSISFQMCTPPVMKNFQRHKY</sequence>
<dbReference type="AlphaFoldDB" id="A0AAD8N9F9"/>
<name>A0AAD8N9F9_9APIA</name>
<organism evidence="1 2">
    <name type="scientific">Heracleum sosnowskyi</name>
    <dbReference type="NCBI Taxonomy" id="360622"/>
    <lineage>
        <taxon>Eukaryota</taxon>
        <taxon>Viridiplantae</taxon>
        <taxon>Streptophyta</taxon>
        <taxon>Embryophyta</taxon>
        <taxon>Tracheophyta</taxon>
        <taxon>Spermatophyta</taxon>
        <taxon>Magnoliopsida</taxon>
        <taxon>eudicotyledons</taxon>
        <taxon>Gunneridae</taxon>
        <taxon>Pentapetalae</taxon>
        <taxon>asterids</taxon>
        <taxon>campanulids</taxon>
        <taxon>Apiales</taxon>
        <taxon>Apiaceae</taxon>
        <taxon>Apioideae</taxon>
        <taxon>apioid superclade</taxon>
        <taxon>Tordylieae</taxon>
        <taxon>Tordyliinae</taxon>
        <taxon>Heracleum</taxon>
    </lineage>
</organism>
<evidence type="ECO:0000313" key="2">
    <source>
        <dbReference type="Proteomes" id="UP001237642"/>
    </source>
</evidence>
<reference evidence="1" key="2">
    <citation type="submission" date="2023-05" db="EMBL/GenBank/DDBJ databases">
        <authorList>
            <person name="Schelkunov M.I."/>
        </authorList>
    </citation>
    <scope>NUCLEOTIDE SEQUENCE</scope>
    <source>
        <strain evidence="1">Hsosn_3</strain>
        <tissue evidence="1">Leaf</tissue>
    </source>
</reference>
<dbReference type="InterPro" id="IPR036770">
    <property type="entry name" value="Ankyrin_rpt-contain_sf"/>
</dbReference>
<dbReference type="Proteomes" id="UP001237642">
    <property type="component" value="Unassembled WGS sequence"/>
</dbReference>
<comment type="caution">
    <text evidence="1">The sequence shown here is derived from an EMBL/GenBank/DDBJ whole genome shotgun (WGS) entry which is preliminary data.</text>
</comment>
<proteinExistence type="predicted"/>
<evidence type="ECO:0000313" key="1">
    <source>
        <dbReference type="EMBL" id="KAK1400877.1"/>
    </source>
</evidence>